<dbReference type="PANTHER" id="PTHR43179:SF7">
    <property type="entry name" value="RHAMNOSYLTRANSFERASE WBBL"/>
    <property type="match status" value="1"/>
</dbReference>
<dbReference type="SUPFAM" id="SSF53448">
    <property type="entry name" value="Nucleotide-diphospho-sugar transferases"/>
    <property type="match status" value="1"/>
</dbReference>
<dbReference type="Proteomes" id="UP000437748">
    <property type="component" value="Unassembled WGS sequence"/>
</dbReference>
<name>A0A6N6VQA3_9BACT</name>
<dbReference type="PANTHER" id="PTHR43179">
    <property type="entry name" value="RHAMNOSYLTRANSFERASE WBBL"/>
    <property type="match status" value="1"/>
</dbReference>
<gene>
    <name evidence="3" type="ORF">GCL60_13385</name>
</gene>
<feature type="transmembrane region" description="Helical" evidence="1">
    <location>
        <begin position="261"/>
        <end position="284"/>
    </location>
</feature>
<dbReference type="InterPro" id="IPR001173">
    <property type="entry name" value="Glyco_trans_2-like"/>
</dbReference>
<dbReference type="OrthoDB" id="5291101at2"/>
<keyword evidence="1" id="KW-0472">Membrane</keyword>
<dbReference type="AlphaFoldDB" id="A0A6N6VQA3"/>
<evidence type="ECO:0000256" key="1">
    <source>
        <dbReference type="SAM" id="Phobius"/>
    </source>
</evidence>
<dbReference type="CDD" id="cd04186">
    <property type="entry name" value="GT_2_like_c"/>
    <property type="match status" value="1"/>
</dbReference>
<keyword evidence="1" id="KW-1133">Transmembrane helix</keyword>
<comment type="caution">
    <text evidence="3">The sequence shown here is derived from an EMBL/GenBank/DDBJ whole genome shotgun (WGS) entry which is preliminary data.</text>
</comment>
<reference evidence="3 4" key="1">
    <citation type="submission" date="2019-10" db="EMBL/GenBank/DDBJ databases">
        <title>New species of Slilvanegrellaceae.</title>
        <authorList>
            <person name="Pitt A."/>
            <person name="Hahn M.W."/>
        </authorList>
    </citation>
    <scope>NUCLEOTIDE SEQUENCE [LARGE SCALE GENOMIC DNA]</scope>
    <source>
        <strain evidence="3 4">SP-Ram-0.45-NSY-1</strain>
    </source>
</reference>
<dbReference type="Gene3D" id="3.90.550.10">
    <property type="entry name" value="Spore Coat Polysaccharide Biosynthesis Protein SpsA, Chain A"/>
    <property type="match status" value="1"/>
</dbReference>
<protein>
    <submittedName>
        <fullName evidence="3">Glycosyltransferase</fullName>
    </submittedName>
</protein>
<accession>A0A6N6VQA3</accession>
<dbReference type="InterPro" id="IPR029044">
    <property type="entry name" value="Nucleotide-diphossugar_trans"/>
</dbReference>
<feature type="domain" description="Glycosyltransferase 2-like" evidence="2">
    <location>
        <begin position="8"/>
        <end position="143"/>
    </location>
</feature>
<sequence>MNLNDLVSICIVNWNSGDLLNNCLKSISNQTPNIEVIIFDNASSDKSIINIENKFPTLDLKIIKSDLNLGFGKACNILSKNSSKPYILFLNPDTEINKNALTKPIQFLLNNQNVAVCGIMLLNNANEVSRSCARFPKFLNLIFTSLGLNKLSGKLFKSFHMHEWDHKTSSYVDHVIGAFYLIKKDIFEKLQGFDEDYFLYFEDLDLSKRVQKSGYKIFYMTDACAFHIGGGTTDKIRDKRLYLSIKSKLLYSKKHLFKIEYFTVLFFTLTVEFLVRILILALTLKYKEVIHTIRGYKMLYRDFIKAFYFRFIKNEK</sequence>
<organism evidence="3 4">
    <name type="scientific">Silvanigrella paludirubra</name>
    <dbReference type="NCBI Taxonomy" id="2499159"/>
    <lineage>
        <taxon>Bacteria</taxon>
        <taxon>Pseudomonadati</taxon>
        <taxon>Bdellovibrionota</taxon>
        <taxon>Oligoflexia</taxon>
        <taxon>Silvanigrellales</taxon>
        <taxon>Silvanigrellaceae</taxon>
        <taxon>Silvanigrella</taxon>
    </lineage>
</organism>
<keyword evidence="1" id="KW-0812">Transmembrane</keyword>
<evidence type="ECO:0000313" key="4">
    <source>
        <dbReference type="Proteomes" id="UP000437748"/>
    </source>
</evidence>
<dbReference type="GO" id="GO:0016740">
    <property type="term" value="F:transferase activity"/>
    <property type="evidence" value="ECO:0007669"/>
    <property type="project" value="UniProtKB-KW"/>
</dbReference>
<dbReference type="RefSeq" id="WP_153421247.1">
    <property type="nucleotide sequence ID" value="NZ_WFLM01000005.1"/>
</dbReference>
<dbReference type="Pfam" id="PF00535">
    <property type="entry name" value="Glycos_transf_2"/>
    <property type="match status" value="1"/>
</dbReference>
<evidence type="ECO:0000259" key="2">
    <source>
        <dbReference type="Pfam" id="PF00535"/>
    </source>
</evidence>
<proteinExistence type="predicted"/>
<evidence type="ECO:0000313" key="3">
    <source>
        <dbReference type="EMBL" id="KAB8036832.1"/>
    </source>
</evidence>
<keyword evidence="3" id="KW-0808">Transferase</keyword>
<keyword evidence="4" id="KW-1185">Reference proteome</keyword>
<dbReference type="EMBL" id="WFLM01000005">
    <property type="protein sequence ID" value="KAB8036832.1"/>
    <property type="molecule type" value="Genomic_DNA"/>
</dbReference>